<dbReference type="EMBL" id="CP011340">
    <property type="protein sequence ID" value="ALC22934.1"/>
    <property type="molecule type" value="Genomic_DNA"/>
</dbReference>
<evidence type="ECO:0000256" key="5">
    <source>
        <dbReference type="ARBA" id="ARBA00023136"/>
    </source>
</evidence>
<feature type="domain" description="RDD" evidence="8">
    <location>
        <begin position="100"/>
        <end position="244"/>
    </location>
</feature>
<keyword evidence="3 7" id="KW-0812">Transmembrane</keyword>
<evidence type="ECO:0000256" key="4">
    <source>
        <dbReference type="ARBA" id="ARBA00022989"/>
    </source>
</evidence>
<evidence type="ECO:0000259" key="8">
    <source>
        <dbReference type="Pfam" id="PF06271"/>
    </source>
</evidence>
<dbReference type="Pfam" id="PF06271">
    <property type="entry name" value="RDD"/>
    <property type="match status" value="1"/>
</dbReference>
<dbReference type="GO" id="GO:0005886">
    <property type="term" value="C:plasma membrane"/>
    <property type="evidence" value="ECO:0007669"/>
    <property type="project" value="UniProtKB-SubCell"/>
</dbReference>
<dbReference type="PATRIC" id="fig|38300.4.peg.4853"/>
<organism evidence="9">
    <name type="scientific">Streptomyces pristinaespiralis</name>
    <dbReference type="NCBI Taxonomy" id="38300"/>
    <lineage>
        <taxon>Bacteria</taxon>
        <taxon>Bacillati</taxon>
        <taxon>Actinomycetota</taxon>
        <taxon>Actinomycetes</taxon>
        <taxon>Kitasatosporales</taxon>
        <taxon>Streptomycetaceae</taxon>
        <taxon>Streptomyces</taxon>
    </lineage>
</organism>
<evidence type="ECO:0000256" key="3">
    <source>
        <dbReference type="ARBA" id="ARBA00022692"/>
    </source>
</evidence>
<dbReference type="STRING" id="38300.SPRI_4628"/>
<feature type="compositionally biased region" description="Gly residues" evidence="6">
    <location>
        <begin position="62"/>
        <end position="72"/>
    </location>
</feature>
<dbReference type="PANTHER" id="PTHR36115">
    <property type="entry name" value="PROLINE-RICH ANTIGEN HOMOLOG-RELATED"/>
    <property type="match status" value="1"/>
</dbReference>
<evidence type="ECO:0000256" key="1">
    <source>
        <dbReference type="ARBA" id="ARBA00004651"/>
    </source>
</evidence>
<reference evidence="9 10" key="1">
    <citation type="submission" date="2015-08" db="EMBL/GenBank/DDBJ databases">
        <title>Genome sequence of the pristinamycin over-producing bacterium Streptomyces pristinaespiralis HCCB10218.</title>
        <authorList>
            <person name="Tian J."/>
            <person name="Yang J."/>
            <person name="Li L."/>
            <person name="Ruan L."/>
            <person name="Wei W."/>
            <person name="Zheng G."/>
            <person name="Wei Z."/>
            <person name="Yang S."/>
            <person name="Ge M."/>
            <person name="Jiang W."/>
            <person name="Lu Y."/>
        </authorList>
    </citation>
    <scope>NUCLEOTIDE SEQUENCE [LARGE SCALE GENOMIC DNA]</scope>
    <source>
        <strain evidence="9 10">HCCB 10218</strain>
    </source>
</reference>
<keyword evidence="5 7" id="KW-0472">Membrane</keyword>
<keyword evidence="2" id="KW-1003">Cell membrane</keyword>
<feature type="transmembrane region" description="Helical" evidence="7">
    <location>
        <begin position="153"/>
        <end position="172"/>
    </location>
</feature>
<protein>
    <submittedName>
        <fullName evidence="9">RDD domain-containing membrane protein</fullName>
    </submittedName>
</protein>
<dbReference type="InterPro" id="IPR010432">
    <property type="entry name" value="RDD"/>
</dbReference>
<evidence type="ECO:0000313" key="9">
    <source>
        <dbReference type="EMBL" id="ALC22934.1"/>
    </source>
</evidence>
<evidence type="ECO:0000256" key="7">
    <source>
        <dbReference type="SAM" id="Phobius"/>
    </source>
</evidence>
<proteinExistence type="predicted"/>
<comment type="subcellular location">
    <subcellularLocation>
        <location evidence="1">Cell membrane</location>
        <topology evidence="1">Multi-pass membrane protein</topology>
    </subcellularLocation>
</comment>
<evidence type="ECO:0000313" key="10">
    <source>
        <dbReference type="Proteomes" id="UP000060513"/>
    </source>
</evidence>
<accession>A0A0M4DCW8</accession>
<dbReference type="PANTHER" id="PTHR36115:SF4">
    <property type="entry name" value="MEMBRANE PROTEIN"/>
    <property type="match status" value="1"/>
</dbReference>
<evidence type="ECO:0000256" key="2">
    <source>
        <dbReference type="ARBA" id="ARBA00022475"/>
    </source>
</evidence>
<dbReference type="InterPro" id="IPR051791">
    <property type="entry name" value="Pra-immunoreactive"/>
</dbReference>
<sequence>MGPGCTAPMSNDQPPPGQSPDDDPFRKKPQEPQGPQEPGGPTPPSGGAPGSGGSSPYDSPLGGPGGTGGPYGGERPPPYDAGAYGGPYGGADPLAGMPPLAGFGKRVLARLIDMIIVFVPLFLISLAFGGIEVATGGEDWDEVTDRMNSGEQWLWSLISLVAYVGYDTLMTAKYNGRTVGKKIMKLRVAMLNDGRVPDVGSSLLRALVLWVPALVCCYCIWWLVIIITVLVDKPYRQGLHDKAGKTVVVSAAQ</sequence>
<dbReference type="Proteomes" id="UP000060513">
    <property type="component" value="Chromosome"/>
</dbReference>
<evidence type="ECO:0000256" key="6">
    <source>
        <dbReference type="SAM" id="MobiDB-lite"/>
    </source>
</evidence>
<feature type="region of interest" description="Disordered" evidence="6">
    <location>
        <begin position="1"/>
        <end position="84"/>
    </location>
</feature>
<keyword evidence="4 7" id="KW-1133">Transmembrane helix</keyword>
<feature type="transmembrane region" description="Helical" evidence="7">
    <location>
        <begin position="111"/>
        <end position="133"/>
    </location>
</feature>
<dbReference type="KEGG" id="spri:SPRI_4628"/>
<dbReference type="AlphaFoldDB" id="A0A0M4DCW8"/>
<name>A0A0M4DCW8_STRPR</name>
<gene>
    <name evidence="9" type="ORF">SPRI_4628</name>
</gene>
<feature type="transmembrane region" description="Helical" evidence="7">
    <location>
        <begin position="207"/>
        <end position="231"/>
    </location>
</feature>